<dbReference type="Pfam" id="PF10788">
    <property type="entry name" value="DUF2603"/>
    <property type="match status" value="1"/>
</dbReference>
<accession>A0A377J3Q1</accession>
<gene>
    <name evidence="2" type="ORF">NCTC12410_00743</name>
</gene>
<proteinExistence type="inferred from homology"/>
<dbReference type="OrthoDB" id="5324700at2"/>
<comment type="similarity">
    <text evidence="1">Belongs to the UPF0763 family.</text>
</comment>
<evidence type="ECO:0000313" key="3">
    <source>
        <dbReference type="Proteomes" id="UP000254841"/>
    </source>
</evidence>
<evidence type="ECO:0000313" key="2">
    <source>
        <dbReference type="EMBL" id="STO96925.1"/>
    </source>
</evidence>
<protein>
    <recommendedName>
        <fullName evidence="1">UPF0763 protein NCTC12410_00743</fullName>
    </recommendedName>
</protein>
<dbReference type="HAMAP" id="MF_02110">
    <property type="entry name" value="UPF0763"/>
    <property type="match status" value="1"/>
</dbReference>
<dbReference type="RefSeq" id="WP_115011218.1">
    <property type="nucleotide sequence ID" value="NZ_UGHV01000001.1"/>
</dbReference>
<organism evidence="2 3">
    <name type="scientific">Helicobacter canis</name>
    <dbReference type="NCBI Taxonomy" id="29419"/>
    <lineage>
        <taxon>Bacteria</taxon>
        <taxon>Pseudomonadati</taxon>
        <taxon>Campylobacterota</taxon>
        <taxon>Epsilonproteobacteria</taxon>
        <taxon>Campylobacterales</taxon>
        <taxon>Helicobacteraceae</taxon>
        <taxon>Helicobacter</taxon>
    </lineage>
</organism>
<dbReference type="Proteomes" id="UP000254841">
    <property type="component" value="Unassembled WGS sequence"/>
</dbReference>
<name>A0A377J3Q1_9HELI</name>
<sequence>MATSSKQLNAAQIFHSNNLAKASKISSTQILLNLEKGEFNPQEAWFIEDDEGQEYVVMPQNILKHIIGIIRTAHEEKLYLELSRDISQNIPIDFDDVMAVALENIESKRLPDGSLPKINTKSLVKTIKKQYPNLFLTLPERFLSKGMR</sequence>
<evidence type="ECO:0000256" key="1">
    <source>
        <dbReference type="HAMAP-Rule" id="MF_02110"/>
    </source>
</evidence>
<reference evidence="2 3" key="1">
    <citation type="submission" date="2018-06" db="EMBL/GenBank/DDBJ databases">
        <authorList>
            <consortium name="Pathogen Informatics"/>
            <person name="Doyle S."/>
        </authorList>
    </citation>
    <scope>NUCLEOTIDE SEQUENCE [LARGE SCALE GENOMIC DNA]</scope>
    <source>
        <strain evidence="2 3">NCTC12410</strain>
    </source>
</reference>
<dbReference type="InterPro" id="IPR019724">
    <property type="entry name" value="UPF0763"/>
</dbReference>
<dbReference type="AlphaFoldDB" id="A0A377J3Q1"/>
<dbReference type="EMBL" id="UGHV01000001">
    <property type="protein sequence ID" value="STO96925.1"/>
    <property type="molecule type" value="Genomic_DNA"/>
</dbReference>